<dbReference type="AlphaFoldDB" id="A0A9P6VI01"/>
<evidence type="ECO:0000256" key="1">
    <source>
        <dbReference type="ARBA" id="ARBA00004141"/>
    </source>
</evidence>
<evidence type="ECO:0000256" key="2">
    <source>
        <dbReference type="ARBA" id="ARBA00022448"/>
    </source>
</evidence>
<feature type="transmembrane region" description="Helical" evidence="7">
    <location>
        <begin position="424"/>
        <end position="453"/>
    </location>
</feature>
<evidence type="ECO:0000256" key="6">
    <source>
        <dbReference type="SAM" id="MobiDB-lite"/>
    </source>
</evidence>
<dbReference type="GO" id="GO:0022857">
    <property type="term" value="F:transmembrane transporter activity"/>
    <property type="evidence" value="ECO:0007669"/>
    <property type="project" value="InterPro"/>
</dbReference>
<feature type="region of interest" description="Disordered" evidence="6">
    <location>
        <begin position="235"/>
        <end position="254"/>
    </location>
</feature>
<feature type="domain" description="Major facilitator superfamily (MFS) profile" evidence="8">
    <location>
        <begin position="19"/>
        <end position="484"/>
    </location>
</feature>
<keyword evidence="2" id="KW-0813">Transport</keyword>
<feature type="transmembrane region" description="Helical" evidence="7">
    <location>
        <begin position="292"/>
        <end position="315"/>
    </location>
</feature>
<dbReference type="PROSITE" id="PS50850">
    <property type="entry name" value="MFS"/>
    <property type="match status" value="1"/>
</dbReference>
<keyword evidence="10" id="KW-1185">Reference proteome</keyword>
<dbReference type="Pfam" id="PF07690">
    <property type="entry name" value="MFS_1"/>
    <property type="match status" value="1"/>
</dbReference>
<dbReference type="Proteomes" id="UP000785200">
    <property type="component" value="Unassembled WGS sequence"/>
</dbReference>
<evidence type="ECO:0000256" key="4">
    <source>
        <dbReference type="ARBA" id="ARBA00022989"/>
    </source>
</evidence>
<keyword evidence="3 7" id="KW-0812">Transmembrane</keyword>
<name>A0A9P6VI01_9HELO</name>
<feature type="transmembrane region" description="Helical" evidence="7">
    <location>
        <begin position="382"/>
        <end position="404"/>
    </location>
</feature>
<organism evidence="9 10">
    <name type="scientific">Hyphodiscus hymeniophilus</name>
    <dbReference type="NCBI Taxonomy" id="353542"/>
    <lineage>
        <taxon>Eukaryota</taxon>
        <taxon>Fungi</taxon>
        <taxon>Dikarya</taxon>
        <taxon>Ascomycota</taxon>
        <taxon>Pezizomycotina</taxon>
        <taxon>Leotiomycetes</taxon>
        <taxon>Helotiales</taxon>
        <taxon>Hyphodiscaceae</taxon>
        <taxon>Hyphodiscus</taxon>
    </lineage>
</organism>
<feature type="transmembrane region" description="Helical" evidence="7">
    <location>
        <begin position="57"/>
        <end position="81"/>
    </location>
</feature>
<dbReference type="Gene3D" id="1.20.1250.20">
    <property type="entry name" value="MFS general substrate transporter like domains"/>
    <property type="match status" value="1"/>
</dbReference>
<gene>
    <name evidence="9" type="ORF">D0Z07_5738</name>
</gene>
<feature type="transmembrane region" description="Helical" evidence="7">
    <location>
        <begin position="353"/>
        <end position="370"/>
    </location>
</feature>
<keyword evidence="4 7" id="KW-1133">Transmembrane helix</keyword>
<evidence type="ECO:0000256" key="3">
    <source>
        <dbReference type="ARBA" id="ARBA00022692"/>
    </source>
</evidence>
<dbReference type="EMBL" id="VNKQ01000011">
    <property type="protein sequence ID" value="KAG0648064.1"/>
    <property type="molecule type" value="Genomic_DNA"/>
</dbReference>
<feature type="transmembrane region" description="Helical" evidence="7">
    <location>
        <begin position="26"/>
        <end position="45"/>
    </location>
</feature>
<dbReference type="InterPro" id="IPR011701">
    <property type="entry name" value="MFS"/>
</dbReference>
<reference evidence="9" key="1">
    <citation type="submission" date="2019-07" db="EMBL/GenBank/DDBJ databases">
        <title>Hyphodiscus hymeniophilus genome sequencing and assembly.</title>
        <authorList>
            <person name="Kramer G."/>
            <person name="Nodwell J."/>
        </authorList>
    </citation>
    <scope>NUCLEOTIDE SEQUENCE</scope>
    <source>
        <strain evidence="9">ATCC 34498</strain>
    </source>
</reference>
<dbReference type="InterPro" id="IPR036259">
    <property type="entry name" value="MFS_trans_sf"/>
</dbReference>
<feature type="transmembrane region" description="Helical" evidence="7">
    <location>
        <begin position="177"/>
        <end position="197"/>
    </location>
</feature>
<proteinExistence type="predicted"/>
<accession>A0A9P6VI01</accession>
<feature type="transmembrane region" description="Helical" evidence="7">
    <location>
        <begin position="93"/>
        <end position="112"/>
    </location>
</feature>
<feature type="transmembrane region" description="Helical" evidence="7">
    <location>
        <begin position="327"/>
        <end position="347"/>
    </location>
</feature>
<sequence length="488" mass="52349">MTRDIERAHSNAPGLPWMLEFRSSDGFILATVCVAIFTFLFYHLVFEKGREFQIMKWWTSFIFAVFGAAILIGSPICGWIADRSSNRSVTYFAGLFILAGATLLFGFAKAAWLLVVSRLLQGLSAAVVYTVGLALLVDTVGRESIGQWMGTALSSSSFGLIISPLLGGIVYAKAGYVAVFAMSMSLIVVDIVLRMFMIEKRVAEGYLAKIVTTRAPNSHAYGTFADEQRYDRNNYDSNSPAVPGSSSDQTLTDGEEDTLLTTARRTAKGKANSGRLSLPPVVTLLTSPRLLAALYGIFVNVSILATFDGVLALFVKTTFHWDSLSAGLIFLCIAIPALAGPLVGSLSDRLGPRWITVSGCGLTAIPLILMRLVENDSKEHQILLCCLLFACGCTLILIVAPVAADLSVVVEEKEEEQPGIFGPGGAYAQAFALFNCSMAAATLFGPVFAGALVQNYGWKAMTLAMGIFSLTGAIPSEAQFSARNKGDK</sequence>
<dbReference type="InterPro" id="IPR020846">
    <property type="entry name" value="MFS_dom"/>
</dbReference>
<comment type="subcellular location">
    <subcellularLocation>
        <location evidence="1">Membrane</location>
        <topology evidence="1">Multi-pass membrane protein</topology>
    </subcellularLocation>
</comment>
<dbReference type="InterPro" id="IPR050930">
    <property type="entry name" value="MFS_Vesicular_Transporter"/>
</dbReference>
<evidence type="ECO:0000256" key="5">
    <source>
        <dbReference type="ARBA" id="ARBA00023136"/>
    </source>
</evidence>
<evidence type="ECO:0000256" key="7">
    <source>
        <dbReference type="SAM" id="Phobius"/>
    </source>
</evidence>
<feature type="compositionally biased region" description="Polar residues" evidence="6">
    <location>
        <begin position="235"/>
        <end position="249"/>
    </location>
</feature>
<dbReference type="PANTHER" id="PTHR23506">
    <property type="entry name" value="GH10249P"/>
    <property type="match status" value="1"/>
</dbReference>
<comment type="caution">
    <text evidence="9">The sequence shown here is derived from an EMBL/GenBank/DDBJ whole genome shotgun (WGS) entry which is preliminary data.</text>
</comment>
<dbReference type="CDD" id="cd17325">
    <property type="entry name" value="MFS_MdtG_SLC18_like"/>
    <property type="match status" value="1"/>
</dbReference>
<evidence type="ECO:0000313" key="10">
    <source>
        <dbReference type="Proteomes" id="UP000785200"/>
    </source>
</evidence>
<feature type="transmembrane region" description="Helical" evidence="7">
    <location>
        <begin position="149"/>
        <end position="170"/>
    </location>
</feature>
<dbReference type="OrthoDB" id="5086884at2759"/>
<dbReference type="PANTHER" id="PTHR23506:SF23">
    <property type="entry name" value="GH10249P"/>
    <property type="match status" value="1"/>
</dbReference>
<evidence type="ECO:0000259" key="8">
    <source>
        <dbReference type="PROSITE" id="PS50850"/>
    </source>
</evidence>
<dbReference type="GO" id="GO:0016020">
    <property type="term" value="C:membrane"/>
    <property type="evidence" value="ECO:0007669"/>
    <property type="project" value="UniProtKB-SubCell"/>
</dbReference>
<keyword evidence="5 7" id="KW-0472">Membrane</keyword>
<dbReference type="SUPFAM" id="SSF103473">
    <property type="entry name" value="MFS general substrate transporter"/>
    <property type="match status" value="1"/>
</dbReference>
<feature type="transmembrane region" description="Helical" evidence="7">
    <location>
        <begin position="119"/>
        <end position="137"/>
    </location>
</feature>
<protein>
    <submittedName>
        <fullName evidence="9">MFS-type transporter</fullName>
    </submittedName>
</protein>
<evidence type="ECO:0000313" key="9">
    <source>
        <dbReference type="EMBL" id="KAG0648064.1"/>
    </source>
</evidence>